<dbReference type="SUPFAM" id="SSF56112">
    <property type="entry name" value="Protein kinase-like (PK-like)"/>
    <property type="match status" value="1"/>
</dbReference>
<accession>A0A8I3A5T1</accession>
<evidence type="ECO:0000259" key="10">
    <source>
        <dbReference type="PROSITE" id="PS50011"/>
    </source>
</evidence>
<keyword evidence="3" id="KW-0808">Transferase</keyword>
<evidence type="ECO:0000256" key="4">
    <source>
        <dbReference type="ARBA" id="ARBA00022741"/>
    </source>
</evidence>
<evidence type="ECO:0000313" key="11">
    <source>
        <dbReference type="EMBL" id="KAG6372758.1"/>
    </source>
</evidence>
<dbReference type="InterPro" id="IPR008271">
    <property type="entry name" value="Ser/Thr_kinase_AS"/>
</dbReference>
<feature type="region of interest" description="Disordered" evidence="9">
    <location>
        <begin position="251"/>
        <end position="276"/>
    </location>
</feature>
<keyword evidence="2" id="KW-0723">Serine/threonine-protein kinase</keyword>
<dbReference type="PROSITE" id="PS00108">
    <property type="entry name" value="PROTEIN_KINASE_ST"/>
    <property type="match status" value="1"/>
</dbReference>
<dbReference type="SMART" id="SM00220">
    <property type="entry name" value="S_TKc"/>
    <property type="match status" value="1"/>
</dbReference>
<evidence type="ECO:0000256" key="2">
    <source>
        <dbReference type="ARBA" id="ARBA00022527"/>
    </source>
</evidence>
<evidence type="ECO:0000256" key="5">
    <source>
        <dbReference type="ARBA" id="ARBA00022777"/>
    </source>
</evidence>
<dbReference type="PANTHER" id="PTHR43895:SF32">
    <property type="entry name" value="SERINE_THREONINE-PROTEIN KINASE CHK1"/>
    <property type="match status" value="1"/>
</dbReference>
<evidence type="ECO:0000256" key="3">
    <source>
        <dbReference type="ARBA" id="ARBA00022679"/>
    </source>
</evidence>
<evidence type="ECO:0000256" key="9">
    <source>
        <dbReference type="SAM" id="MobiDB-lite"/>
    </source>
</evidence>
<dbReference type="AlphaFoldDB" id="A0A8I3A5T1"/>
<dbReference type="InterPro" id="IPR000719">
    <property type="entry name" value="Prot_kinase_dom"/>
</dbReference>
<dbReference type="PROSITE" id="PS50011">
    <property type="entry name" value="PROTEIN_KINASE_DOM"/>
    <property type="match status" value="1"/>
</dbReference>
<comment type="catalytic activity">
    <reaction evidence="8">
        <text>L-seryl-[protein] + ATP = O-phospho-L-seryl-[protein] + ADP + H(+)</text>
        <dbReference type="Rhea" id="RHEA:17989"/>
        <dbReference type="Rhea" id="RHEA-COMP:9863"/>
        <dbReference type="Rhea" id="RHEA-COMP:11604"/>
        <dbReference type="ChEBI" id="CHEBI:15378"/>
        <dbReference type="ChEBI" id="CHEBI:29999"/>
        <dbReference type="ChEBI" id="CHEBI:30616"/>
        <dbReference type="ChEBI" id="CHEBI:83421"/>
        <dbReference type="ChEBI" id="CHEBI:456216"/>
        <dbReference type="EC" id="2.7.11.1"/>
    </reaction>
</comment>
<keyword evidence="6" id="KW-0067">ATP-binding</keyword>
<dbReference type="EMBL" id="JAGFBS010000025">
    <property type="protein sequence ID" value="KAG6372758.1"/>
    <property type="molecule type" value="Genomic_DNA"/>
</dbReference>
<comment type="caution">
    <text evidence="11">The sequence shown here is derived from an EMBL/GenBank/DDBJ whole genome shotgun (WGS) entry which is preliminary data.</text>
</comment>
<reference evidence="11" key="1">
    <citation type="submission" date="2021-03" db="EMBL/GenBank/DDBJ databases">
        <title>Evolutionary innovations through gain and loss of genes in the ectomycorrhizal Boletales.</title>
        <authorList>
            <person name="Wu G."/>
            <person name="Miyauchi S."/>
            <person name="Morin E."/>
            <person name="Yang Z.-L."/>
            <person name="Xu J."/>
            <person name="Martin F.M."/>
        </authorList>
    </citation>
    <scope>NUCLEOTIDE SEQUENCE</scope>
    <source>
        <strain evidence="11">BR01</strain>
    </source>
</reference>
<keyword evidence="12" id="KW-1185">Reference proteome</keyword>
<gene>
    <name evidence="11" type="ORF">JVT61DRAFT_7155</name>
</gene>
<dbReference type="Pfam" id="PF00069">
    <property type="entry name" value="Pkinase"/>
    <property type="match status" value="1"/>
</dbReference>
<evidence type="ECO:0000256" key="7">
    <source>
        <dbReference type="ARBA" id="ARBA00047899"/>
    </source>
</evidence>
<feature type="compositionally biased region" description="Polar residues" evidence="9">
    <location>
        <begin position="251"/>
        <end position="261"/>
    </location>
</feature>
<sequence length="498" mass="56418">MIRERMQGAFDEYFKIGSPTVKGSGELLAVYALGRSYPCFKRISNDPSSRFKSNELSHLFFKPPFFVCRTEGSRTVFKTCGVFSDQRPVSDLRTIETCLEGFPFLSPPRLRGQTGVDSIPPVIVSDRQETDRYRMLLQGIAAVRVICILKKLDSKKYLFVVAVYLKANLTVERYTIMQTSTGEVHIAQRDYDLLDAGQALKFLRAMFNLQDQMENFAKELDDSHTGKGAFSKIAKIASPIISLAKTRRSTMGTKGTDTMDSLSGDAGQPSQRCGGQYRFTDDPEVRKHLDGMHYRVDAFLFGFPNVAMISCKSDRLERGFLKFTKRQSEVEILQYLAKFPWEQNHTIPGIWVAARQLVEGVAFMHNHGVTHLDIKPANVLIHPDGGRLSIIDYSVSEFIKPDTKRHVMKGTENYIAPEVNVKHPEYDPIRADLWSSGKTLRELLACCCQHTRERTVLVGIINQLMADDPLARPMMQEVLQQMSTFESSIAKYSRSTFF</sequence>
<dbReference type="GO" id="GO:0007165">
    <property type="term" value="P:signal transduction"/>
    <property type="evidence" value="ECO:0007669"/>
    <property type="project" value="TreeGrafter"/>
</dbReference>
<keyword evidence="5" id="KW-0418">Kinase</keyword>
<protein>
    <recommendedName>
        <fullName evidence="1">non-specific serine/threonine protein kinase</fullName>
        <ecNumber evidence="1">2.7.11.1</ecNumber>
    </recommendedName>
</protein>
<dbReference type="PANTHER" id="PTHR43895">
    <property type="entry name" value="CALCIUM/CALMODULIN-DEPENDENT PROTEIN KINASE KINASE-RELATED"/>
    <property type="match status" value="1"/>
</dbReference>
<dbReference type="InterPro" id="IPR011009">
    <property type="entry name" value="Kinase-like_dom_sf"/>
</dbReference>
<dbReference type="EC" id="2.7.11.1" evidence="1"/>
<evidence type="ECO:0000313" key="12">
    <source>
        <dbReference type="Proteomes" id="UP000683000"/>
    </source>
</evidence>
<dbReference type="Proteomes" id="UP000683000">
    <property type="component" value="Unassembled WGS sequence"/>
</dbReference>
<comment type="catalytic activity">
    <reaction evidence="7">
        <text>L-threonyl-[protein] + ATP = O-phospho-L-threonyl-[protein] + ADP + H(+)</text>
        <dbReference type="Rhea" id="RHEA:46608"/>
        <dbReference type="Rhea" id="RHEA-COMP:11060"/>
        <dbReference type="Rhea" id="RHEA-COMP:11605"/>
        <dbReference type="ChEBI" id="CHEBI:15378"/>
        <dbReference type="ChEBI" id="CHEBI:30013"/>
        <dbReference type="ChEBI" id="CHEBI:30616"/>
        <dbReference type="ChEBI" id="CHEBI:61977"/>
        <dbReference type="ChEBI" id="CHEBI:456216"/>
        <dbReference type="EC" id="2.7.11.1"/>
    </reaction>
</comment>
<dbReference type="GO" id="GO:0004674">
    <property type="term" value="F:protein serine/threonine kinase activity"/>
    <property type="evidence" value="ECO:0007669"/>
    <property type="project" value="UniProtKB-KW"/>
</dbReference>
<dbReference type="Gene3D" id="1.10.510.10">
    <property type="entry name" value="Transferase(Phosphotransferase) domain 1"/>
    <property type="match status" value="1"/>
</dbReference>
<feature type="domain" description="Protein kinase" evidence="10">
    <location>
        <begin position="219"/>
        <end position="498"/>
    </location>
</feature>
<evidence type="ECO:0000256" key="6">
    <source>
        <dbReference type="ARBA" id="ARBA00022840"/>
    </source>
</evidence>
<name>A0A8I3A5T1_9AGAM</name>
<dbReference type="GO" id="GO:0005524">
    <property type="term" value="F:ATP binding"/>
    <property type="evidence" value="ECO:0007669"/>
    <property type="project" value="UniProtKB-KW"/>
</dbReference>
<evidence type="ECO:0000256" key="1">
    <source>
        <dbReference type="ARBA" id="ARBA00012513"/>
    </source>
</evidence>
<proteinExistence type="predicted"/>
<evidence type="ECO:0000256" key="8">
    <source>
        <dbReference type="ARBA" id="ARBA00048679"/>
    </source>
</evidence>
<dbReference type="OrthoDB" id="2620952at2759"/>
<organism evidence="11 12">
    <name type="scientific">Boletus reticuloceps</name>
    <dbReference type="NCBI Taxonomy" id="495285"/>
    <lineage>
        <taxon>Eukaryota</taxon>
        <taxon>Fungi</taxon>
        <taxon>Dikarya</taxon>
        <taxon>Basidiomycota</taxon>
        <taxon>Agaricomycotina</taxon>
        <taxon>Agaricomycetes</taxon>
        <taxon>Agaricomycetidae</taxon>
        <taxon>Boletales</taxon>
        <taxon>Boletineae</taxon>
        <taxon>Boletaceae</taxon>
        <taxon>Boletoideae</taxon>
        <taxon>Boletus</taxon>
    </lineage>
</organism>
<keyword evidence="4" id="KW-0547">Nucleotide-binding</keyword>